<keyword evidence="1" id="KW-0472">Membrane</keyword>
<proteinExistence type="predicted"/>
<gene>
    <name evidence="2" type="ORF">EBB79_02000</name>
</gene>
<accession>A0A3T0MYD8</accession>
<protein>
    <recommendedName>
        <fullName evidence="4">YcxB family protein</fullName>
    </recommendedName>
</protein>
<organism evidence="2 3">
    <name type="scientific">Parasedimentitalea marina</name>
    <dbReference type="NCBI Taxonomy" id="2483033"/>
    <lineage>
        <taxon>Bacteria</taxon>
        <taxon>Pseudomonadati</taxon>
        <taxon>Pseudomonadota</taxon>
        <taxon>Alphaproteobacteria</taxon>
        <taxon>Rhodobacterales</taxon>
        <taxon>Paracoccaceae</taxon>
        <taxon>Parasedimentitalea</taxon>
    </lineage>
</organism>
<reference evidence="2 3" key="1">
    <citation type="submission" date="2018-10" db="EMBL/GenBank/DDBJ databases">
        <title>Parasedimentitalea marina sp. nov., a psychrophilic bacterium isolated from deep seawater of the New Britain Trench.</title>
        <authorList>
            <person name="Cao J."/>
        </authorList>
    </citation>
    <scope>NUCLEOTIDE SEQUENCE [LARGE SCALE GENOMIC DNA]</scope>
    <source>
        <strain evidence="2 3">W43</strain>
    </source>
</reference>
<feature type="transmembrane region" description="Helical" evidence="1">
    <location>
        <begin position="123"/>
        <end position="144"/>
    </location>
</feature>
<dbReference type="EMBL" id="CP033219">
    <property type="protein sequence ID" value="AZV76786.1"/>
    <property type="molecule type" value="Genomic_DNA"/>
</dbReference>
<dbReference type="Proteomes" id="UP000283063">
    <property type="component" value="Chromosome"/>
</dbReference>
<dbReference type="AlphaFoldDB" id="A0A3T0MYD8"/>
<keyword evidence="1" id="KW-0812">Transmembrane</keyword>
<evidence type="ECO:0000313" key="3">
    <source>
        <dbReference type="Proteomes" id="UP000283063"/>
    </source>
</evidence>
<evidence type="ECO:0008006" key="4">
    <source>
        <dbReference type="Google" id="ProtNLM"/>
    </source>
</evidence>
<name>A0A3T0MYD8_9RHOB</name>
<sequence>MASIGGRARDEVFRAAPDPGWVQSALQWEESGADRRYRRVKRVYVEMSLEKPKMSDLNYEFEYQPTAAEWRSANGAVNKVIYRGPWVVLRFLMSLLFGCTCLVAGFLLLNITLRLFSMSLEDLGIFGAIFSPFVGMAILGLYWVHLARIFRFMEKAPSGGSRTVTVGVGGVKCSGSFVDLQFSWKATDAVVLGKRAITISAGNLYVPIPLRCFDTAEKARTASKKMQRWRMEAISN</sequence>
<keyword evidence="1" id="KW-1133">Transmembrane helix</keyword>
<dbReference type="KEGG" id="sedi:EBB79_02000"/>
<feature type="transmembrane region" description="Helical" evidence="1">
    <location>
        <begin position="87"/>
        <end position="111"/>
    </location>
</feature>
<keyword evidence="3" id="KW-1185">Reference proteome</keyword>
<evidence type="ECO:0000256" key="1">
    <source>
        <dbReference type="SAM" id="Phobius"/>
    </source>
</evidence>
<evidence type="ECO:0000313" key="2">
    <source>
        <dbReference type="EMBL" id="AZV76786.1"/>
    </source>
</evidence>